<comment type="caution">
    <text evidence="2">The sequence shown here is derived from an EMBL/GenBank/DDBJ whole genome shotgun (WGS) entry which is preliminary data.</text>
</comment>
<dbReference type="Pfam" id="PF00644">
    <property type="entry name" value="PARP"/>
    <property type="match status" value="1"/>
</dbReference>
<dbReference type="Proteomes" id="UP001162131">
    <property type="component" value="Unassembled WGS sequence"/>
</dbReference>
<reference evidence="2" key="1">
    <citation type="submission" date="2021-09" db="EMBL/GenBank/DDBJ databases">
        <authorList>
            <consortium name="AG Swart"/>
            <person name="Singh M."/>
            <person name="Singh A."/>
            <person name="Seah K."/>
            <person name="Emmerich C."/>
        </authorList>
    </citation>
    <scope>NUCLEOTIDE SEQUENCE</scope>
    <source>
        <strain evidence="2">ATCC30299</strain>
    </source>
</reference>
<name>A0AAU9IIP8_9CILI</name>
<evidence type="ECO:0000313" key="3">
    <source>
        <dbReference type="Proteomes" id="UP001162131"/>
    </source>
</evidence>
<sequence length="470" mass="53633">MERLEKSKELIGRLEEAINLKDNNAASYCIQELIRWGIKVSISPSFYEKCSSHIYIYPGSENLYSPEFLYSPFICDRSHHICYYCLQKHISSIFLSRGLNFRYECPACENQEFRNSRFFAKEKQYEGLMQLVGIEMIQEWERRNFIKPEDEEPEIPFLQTCENCSFGYSDLHKICLDNHKVCNFCLINNINSTADDGKFVCKVNGCKKAIYHEIVKAFIEIDQNLIQKFWKKLKLNGKKCSFCPNCKINIELDKKKTEELCVCGAKICVRCTQTLHDGLSCYNVAGLTLNDPPFIDIYPPPRDFSDYEYLHEEYENAKFAFETFVRAANLKMTQVKLVVNPALEQKFEAKKKQLGCKEEYVFHGSNYVNYAKICSGGFIIGGTNGLAVAHGTAAGYGVYTGLTPDISAGYAQGKTWMLCCRAVRGICGAPARTVQELTAGNRHSTQNGDALIFFSADQVLPKYLVEFTQR</sequence>
<protein>
    <recommendedName>
        <fullName evidence="1">PARP catalytic domain-containing protein</fullName>
    </recommendedName>
</protein>
<evidence type="ECO:0000313" key="2">
    <source>
        <dbReference type="EMBL" id="CAG9313057.1"/>
    </source>
</evidence>
<accession>A0AAU9IIP8</accession>
<dbReference type="SUPFAM" id="SSF56399">
    <property type="entry name" value="ADP-ribosylation"/>
    <property type="match status" value="1"/>
</dbReference>
<dbReference type="AlphaFoldDB" id="A0AAU9IIP8"/>
<feature type="domain" description="PARP catalytic" evidence="1">
    <location>
        <begin position="313"/>
        <end position="422"/>
    </location>
</feature>
<dbReference type="Gene3D" id="3.90.228.10">
    <property type="match status" value="1"/>
</dbReference>
<keyword evidence="3" id="KW-1185">Reference proteome</keyword>
<dbReference type="InterPro" id="IPR012317">
    <property type="entry name" value="Poly(ADP-ribose)pol_cat_dom"/>
</dbReference>
<dbReference type="EMBL" id="CAJZBQ010000009">
    <property type="protein sequence ID" value="CAG9313057.1"/>
    <property type="molecule type" value="Genomic_DNA"/>
</dbReference>
<organism evidence="2 3">
    <name type="scientific">Blepharisma stoltei</name>
    <dbReference type="NCBI Taxonomy" id="1481888"/>
    <lineage>
        <taxon>Eukaryota</taxon>
        <taxon>Sar</taxon>
        <taxon>Alveolata</taxon>
        <taxon>Ciliophora</taxon>
        <taxon>Postciliodesmatophora</taxon>
        <taxon>Heterotrichea</taxon>
        <taxon>Heterotrichida</taxon>
        <taxon>Blepharismidae</taxon>
        <taxon>Blepharisma</taxon>
    </lineage>
</organism>
<dbReference type="SUPFAM" id="SSF57850">
    <property type="entry name" value="RING/U-box"/>
    <property type="match status" value="1"/>
</dbReference>
<dbReference type="GO" id="GO:0003950">
    <property type="term" value="F:NAD+ poly-ADP-ribosyltransferase activity"/>
    <property type="evidence" value="ECO:0007669"/>
    <property type="project" value="InterPro"/>
</dbReference>
<gene>
    <name evidence="2" type="ORF">BSTOLATCC_MIC7842</name>
</gene>
<evidence type="ECO:0000259" key="1">
    <source>
        <dbReference type="Pfam" id="PF00644"/>
    </source>
</evidence>
<proteinExistence type="predicted"/>